<dbReference type="OrthoDB" id="2434281at2759"/>
<accession>A0A9N9NU31</accession>
<name>A0A9N9NU31_9GLOM</name>
<organism evidence="1 2">
    <name type="scientific">Cetraspora pellucida</name>
    <dbReference type="NCBI Taxonomy" id="1433469"/>
    <lineage>
        <taxon>Eukaryota</taxon>
        <taxon>Fungi</taxon>
        <taxon>Fungi incertae sedis</taxon>
        <taxon>Mucoromycota</taxon>
        <taxon>Glomeromycotina</taxon>
        <taxon>Glomeromycetes</taxon>
        <taxon>Diversisporales</taxon>
        <taxon>Gigasporaceae</taxon>
        <taxon>Cetraspora</taxon>
    </lineage>
</organism>
<reference evidence="1" key="1">
    <citation type="submission" date="2021-06" db="EMBL/GenBank/DDBJ databases">
        <authorList>
            <person name="Kallberg Y."/>
            <person name="Tangrot J."/>
            <person name="Rosling A."/>
        </authorList>
    </citation>
    <scope>NUCLEOTIDE SEQUENCE</scope>
    <source>
        <strain evidence="1">FL966</strain>
    </source>
</reference>
<sequence length="286" mass="33439">MLFPTNNKKKSKQAYKAKAHKHNINVNNSKAENSDNFFYNEVVENNNAASIVKRLQAAANNYYSNNNTAKEDIKVELSDNRWLDKVDEDNTRGLSEDEIETSNWYKKIQTILKNITLDIKNKNVNSEVWVYFNSICFYLQLTKYNYWKIEASKIVANVTEKGVYMLDIFILGHMIMLQINEVILPGLRFAPPIISLNTAKNYLKELSYVYKRLEHRMPVFSDKDMEVETWPDSSIQLLIFVIHNKCIFLAYDKTQSLWISEEKQPFKKKGEGCSIHVSEFLTDVHR</sequence>
<proteinExistence type="predicted"/>
<dbReference type="AlphaFoldDB" id="A0A9N9NU31"/>
<protein>
    <submittedName>
        <fullName evidence="1">14953_t:CDS:1</fullName>
    </submittedName>
</protein>
<dbReference type="Proteomes" id="UP000789759">
    <property type="component" value="Unassembled WGS sequence"/>
</dbReference>
<dbReference type="EMBL" id="CAJVQA010019737">
    <property type="protein sequence ID" value="CAG8760393.1"/>
    <property type="molecule type" value="Genomic_DNA"/>
</dbReference>
<gene>
    <name evidence="1" type="ORF">CPELLU_LOCUS15263</name>
</gene>
<keyword evidence="2" id="KW-1185">Reference proteome</keyword>
<evidence type="ECO:0000313" key="1">
    <source>
        <dbReference type="EMBL" id="CAG8760393.1"/>
    </source>
</evidence>
<comment type="caution">
    <text evidence="1">The sequence shown here is derived from an EMBL/GenBank/DDBJ whole genome shotgun (WGS) entry which is preliminary data.</text>
</comment>
<evidence type="ECO:0000313" key="2">
    <source>
        <dbReference type="Proteomes" id="UP000789759"/>
    </source>
</evidence>